<dbReference type="Proteomes" id="UP000327424">
    <property type="component" value="Chromosome"/>
</dbReference>
<dbReference type="AlphaFoldDB" id="A0A5J6WLA4"/>
<dbReference type="RefSeq" id="WP_019441766.1">
    <property type="nucleotide sequence ID" value="NZ_ALOE01000022.1"/>
</dbReference>
<reference evidence="1 2" key="1">
    <citation type="submission" date="2019-09" db="EMBL/GenBank/DDBJ databases">
        <title>Hybrid Assembly of the complete Genome of the Deep-Sea Bacterium Moritella marina from long Nanopore and Illumina reads.</title>
        <authorList>
            <person name="Magin S."/>
            <person name="Georgoulis A."/>
            <person name="Papadimitriou K."/>
            <person name="Iliakis G."/>
            <person name="Vorgias C.E."/>
        </authorList>
    </citation>
    <scope>NUCLEOTIDE SEQUENCE [LARGE SCALE GENOMIC DNA]</scope>
    <source>
        <strain evidence="1 2">MP-1</strain>
    </source>
</reference>
<evidence type="ECO:0000313" key="1">
    <source>
        <dbReference type="EMBL" id="QFI38058.1"/>
    </source>
</evidence>
<dbReference type="PANTHER" id="PTHR13887">
    <property type="entry name" value="GLUTATHIONE S-TRANSFERASE KAPPA"/>
    <property type="match status" value="1"/>
</dbReference>
<gene>
    <name evidence="1" type="ORF">FR932_09450</name>
</gene>
<sequence length="215" mass="24351">MSSVKPKLYYVYDPMCSWCWGYKPVWQKVKQALTDDVEVVYVLGGLAPDTDEPMPEMMQAQIASYWKKIENFLGTQFNYEFWTENTPRRATYPACRAILAAREQGAGETMLDAIQVAYYTQAKNPSVHVVLMALAKDIGLDIVKFETDFLALKTHQALLTEIRFARSIGGNSFPSLFLVKDDKSVEIPVDYKDADVTIALIKMRVNTDKTGISVR</sequence>
<dbReference type="SUPFAM" id="SSF52833">
    <property type="entry name" value="Thioredoxin-like"/>
    <property type="match status" value="1"/>
</dbReference>
<name>A0A5J6WLA4_MORMI</name>
<dbReference type="InterPro" id="IPR036249">
    <property type="entry name" value="Thioredoxin-like_sf"/>
</dbReference>
<dbReference type="OrthoDB" id="9813770at2"/>
<protein>
    <submittedName>
        <fullName evidence="1">DsbA family protein</fullName>
    </submittedName>
</protein>
<keyword evidence="2" id="KW-1185">Reference proteome</keyword>
<dbReference type="Pfam" id="PF13743">
    <property type="entry name" value="Thioredoxin_5"/>
    <property type="match status" value="1"/>
</dbReference>
<dbReference type="EMBL" id="CP044399">
    <property type="protein sequence ID" value="QFI38058.1"/>
    <property type="molecule type" value="Genomic_DNA"/>
</dbReference>
<accession>A0A5J6WLA4</accession>
<evidence type="ECO:0000313" key="2">
    <source>
        <dbReference type="Proteomes" id="UP000327424"/>
    </source>
</evidence>
<organism evidence="1 2">
    <name type="scientific">Moritella marina ATCC 15381</name>
    <dbReference type="NCBI Taxonomy" id="1202962"/>
    <lineage>
        <taxon>Bacteria</taxon>
        <taxon>Pseudomonadati</taxon>
        <taxon>Pseudomonadota</taxon>
        <taxon>Gammaproteobacteria</taxon>
        <taxon>Alteromonadales</taxon>
        <taxon>Moritellaceae</taxon>
        <taxon>Moritella</taxon>
    </lineage>
</organism>
<dbReference type="PANTHER" id="PTHR13887:SF54">
    <property type="entry name" value="DSBA FAMILY PROTEIN"/>
    <property type="match status" value="1"/>
</dbReference>
<proteinExistence type="predicted"/>
<dbReference type="CDD" id="cd03025">
    <property type="entry name" value="DsbA_FrnE_like"/>
    <property type="match status" value="1"/>
</dbReference>
<dbReference type="KEGG" id="mmaa:FR932_09450"/>
<dbReference type="Gene3D" id="3.40.30.10">
    <property type="entry name" value="Glutaredoxin"/>
    <property type="match status" value="1"/>
</dbReference>